<evidence type="ECO:0000313" key="3">
    <source>
        <dbReference type="EMBL" id="OJJ27073.1"/>
    </source>
</evidence>
<gene>
    <name evidence="3" type="ORF">BI308_03215</name>
</gene>
<proteinExistence type="predicted"/>
<evidence type="ECO:0000256" key="1">
    <source>
        <dbReference type="ARBA" id="ARBA00022679"/>
    </source>
</evidence>
<dbReference type="Gene3D" id="3.40.50.150">
    <property type="entry name" value="Vaccinia Virus protein VP39"/>
    <property type="match status" value="1"/>
</dbReference>
<dbReference type="CDD" id="cd02440">
    <property type="entry name" value="AdoMet_MTases"/>
    <property type="match status" value="1"/>
</dbReference>
<dbReference type="SUPFAM" id="SSF53335">
    <property type="entry name" value="S-adenosyl-L-methionine-dependent methyltransferases"/>
    <property type="match status" value="1"/>
</dbReference>
<dbReference type="AlphaFoldDB" id="A0A1L9QWN6"/>
<comment type="caution">
    <text evidence="3">The sequence shown here is derived from an EMBL/GenBank/DDBJ whole genome shotgun (WGS) entry which is preliminary data.</text>
</comment>
<organism evidence="3 4">
    <name type="scientific">Roseofilum reptotaenium AO1-A</name>
    <dbReference type="NCBI Taxonomy" id="1925591"/>
    <lineage>
        <taxon>Bacteria</taxon>
        <taxon>Bacillati</taxon>
        <taxon>Cyanobacteriota</taxon>
        <taxon>Cyanophyceae</taxon>
        <taxon>Desertifilales</taxon>
        <taxon>Desertifilaceae</taxon>
        <taxon>Roseofilum</taxon>
    </lineage>
</organism>
<reference evidence="3" key="1">
    <citation type="submission" date="2016-10" db="EMBL/GenBank/DDBJ databases">
        <title>CRISPR-Cas defence system in Roseofilum reptotaenium: evidence of a bacteriophage-cyanobacterium arms race in the coral black band disease.</title>
        <authorList>
            <person name="Buerger P."/>
            <person name="Wood-Charlson E.M."/>
            <person name="Weynberg K.D."/>
            <person name="Willis B."/>
            <person name="Van Oppen M.J."/>
        </authorList>
    </citation>
    <scope>NUCLEOTIDE SEQUENCE [LARGE SCALE GENOMIC DNA]</scope>
    <source>
        <strain evidence="3">AO1-A</strain>
    </source>
</reference>
<sequence length="252" mass="29443">MPTVEYNLEFWSNYSWSEQGDEWSHAWGGTEFLWWGTLYPRIQAFIPTGSILEIAPGYGRFTTYFKDYCQELTLVDLAEPCIEICQKRFANYSHINYYVNDGKSLDMIPDRSIDFVFSFDSLVHAESDVMQAYLMQLGRKLKPNGAGFFHHSNIGNFKDSSGNLTFPNPHMRAESMTAQLFAEYCDRAGLHCLSQEWINWGENDDILKDCLSTFKVKDPQWNQNNRVFKNPHFMEEAKRLQDISVLYRPSRF</sequence>
<dbReference type="InterPro" id="IPR041698">
    <property type="entry name" value="Methyltransf_25"/>
</dbReference>
<dbReference type="PANTHER" id="PTHR43861">
    <property type="entry name" value="TRANS-ACONITATE 2-METHYLTRANSFERASE-RELATED"/>
    <property type="match status" value="1"/>
</dbReference>
<name>A0A1L9QWN6_9CYAN</name>
<dbReference type="Pfam" id="PF13649">
    <property type="entry name" value="Methyltransf_25"/>
    <property type="match status" value="1"/>
</dbReference>
<keyword evidence="4" id="KW-1185">Reference proteome</keyword>
<dbReference type="STRING" id="1925591.BI308_03215"/>
<dbReference type="GO" id="GO:0016740">
    <property type="term" value="F:transferase activity"/>
    <property type="evidence" value="ECO:0007669"/>
    <property type="project" value="UniProtKB-KW"/>
</dbReference>
<evidence type="ECO:0000313" key="4">
    <source>
        <dbReference type="Proteomes" id="UP000183940"/>
    </source>
</evidence>
<feature type="domain" description="Methyltransferase" evidence="2">
    <location>
        <begin position="51"/>
        <end position="145"/>
    </location>
</feature>
<dbReference type="EMBL" id="MLAW01000003">
    <property type="protein sequence ID" value="OJJ27073.1"/>
    <property type="molecule type" value="Genomic_DNA"/>
</dbReference>
<protein>
    <recommendedName>
        <fullName evidence="2">Methyltransferase domain-containing protein</fullName>
    </recommendedName>
</protein>
<evidence type="ECO:0000259" key="2">
    <source>
        <dbReference type="Pfam" id="PF13649"/>
    </source>
</evidence>
<accession>A0A1L9QWN6</accession>
<keyword evidence="1" id="KW-0808">Transferase</keyword>
<dbReference type="InterPro" id="IPR029063">
    <property type="entry name" value="SAM-dependent_MTases_sf"/>
</dbReference>
<dbReference type="Proteomes" id="UP000183940">
    <property type="component" value="Unassembled WGS sequence"/>
</dbReference>